<dbReference type="KEGG" id="agv:OJF2_21940"/>
<name>A0A5B9VZH1_9BACT</name>
<evidence type="ECO:0000313" key="15">
    <source>
        <dbReference type="EMBL" id="QEH33688.1"/>
    </source>
</evidence>
<dbReference type="EC" id="4.1.1.37" evidence="5 10"/>
<comment type="function">
    <text evidence="10">Catalyzes the decarboxylation of four acetate groups of uroporphyrinogen-III to yield coproporphyrinogen-III.</text>
</comment>
<evidence type="ECO:0000256" key="9">
    <source>
        <dbReference type="ARBA" id="ARBA00023244"/>
    </source>
</evidence>
<evidence type="ECO:0000313" key="16">
    <source>
        <dbReference type="Proteomes" id="UP000324233"/>
    </source>
</evidence>
<dbReference type="GO" id="GO:0006782">
    <property type="term" value="P:protoporphyrinogen IX biosynthetic process"/>
    <property type="evidence" value="ECO:0007669"/>
    <property type="project" value="UniProtKB-UniRule"/>
</dbReference>
<evidence type="ECO:0000256" key="11">
    <source>
        <dbReference type="RuleBase" id="RU000554"/>
    </source>
</evidence>
<organism evidence="15 16">
    <name type="scientific">Aquisphaera giovannonii</name>
    <dbReference type="NCBI Taxonomy" id="406548"/>
    <lineage>
        <taxon>Bacteria</taxon>
        <taxon>Pseudomonadati</taxon>
        <taxon>Planctomycetota</taxon>
        <taxon>Planctomycetia</taxon>
        <taxon>Isosphaerales</taxon>
        <taxon>Isosphaeraceae</taxon>
        <taxon>Aquisphaera</taxon>
    </lineage>
</organism>
<sequence length="359" mass="39235">MPSPIVPAPQPASPDVLRDSPFLKACRREPAEITPVWLMRQAGRYMSEYRELRAKVSFLDLCKRPELATEVTVTAAEVLGVDAAILFADILLILEPLGFQLEFTKGEGPAIHNPVREAGDVDRVRPLQTAEPLGFVADAVRSIRAALNPATPLIGFAGAPFTVACYAIEGGGSRHYEKAKAFMYRDEGAWNVLMSRLVDATAIYLNSQVAAGAQAVQLFDSWVGTLSPADYRRFVQPHMRRLFGQLDPSVPSIHFGTDTGLLLTLQRDAGGSVIGLDWRVELDEAWDRLGPSVAVQGNLDPVVLFAPLPEIERQVGRILDQAGGRPGHIFNLGHGILPKTPVDHVRALIDMVHEKTSRN</sequence>
<dbReference type="EMBL" id="CP042997">
    <property type="protein sequence ID" value="QEH33688.1"/>
    <property type="molecule type" value="Genomic_DNA"/>
</dbReference>
<feature type="binding site" evidence="10">
    <location>
        <position position="89"/>
    </location>
    <ligand>
        <name>substrate</name>
    </ligand>
</feature>
<dbReference type="SUPFAM" id="SSF51726">
    <property type="entry name" value="UROD/MetE-like"/>
    <property type="match status" value="1"/>
</dbReference>
<comment type="subunit">
    <text evidence="4 10">Homodimer.</text>
</comment>
<evidence type="ECO:0000256" key="3">
    <source>
        <dbReference type="ARBA" id="ARBA00009935"/>
    </source>
</evidence>
<dbReference type="FunFam" id="3.20.20.210:FF:000008">
    <property type="entry name" value="Uroporphyrinogen decarboxylase"/>
    <property type="match status" value="1"/>
</dbReference>
<feature type="site" description="Transition state stabilizer" evidence="10">
    <location>
        <position position="89"/>
    </location>
</feature>
<feature type="binding site" evidence="10">
    <location>
        <position position="166"/>
    </location>
    <ligand>
        <name>substrate</name>
    </ligand>
</feature>
<evidence type="ECO:0000256" key="5">
    <source>
        <dbReference type="ARBA" id="ARBA00012288"/>
    </source>
</evidence>
<feature type="binding site" evidence="10">
    <location>
        <position position="334"/>
    </location>
    <ligand>
        <name>substrate</name>
    </ligand>
</feature>
<evidence type="ECO:0000256" key="7">
    <source>
        <dbReference type="ARBA" id="ARBA00022793"/>
    </source>
</evidence>
<keyword evidence="7 10" id="KW-0210">Decarboxylase</keyword>
<dbReference type="GO" id="GO:0004853">
    <property type="term" value="F:uroporphyrinogen decarboxylase activity"/>
    <property type="evidence" value="ECO:0007669"/>
    <property type="project" value="UniProtKB-UniRule"/>
</dbReference>
<dbReference type="InterPro" id="IPR038071">
    <property type="entry name" value="UROD/MetE-like_sf"/>
</dbReference>
<comment type="catalytic activity">
    <reaction evidence="10 11">
        <text>uroporphyrinogen III + 4 H(+) = coproporphyrinogen III + 4 CO2</text>
        <dbReference type="Rhea" id="RHEA:19865"/>
        <dbReference type="ChEBI" id="CHEBI:15378"/>
        <dbReference type="ChEBI" id="CHEBI:16526"/>
        <dbReference type="ChEBI" id="CHEBI:57308"/>
        <dbReference type="ChEBI" id="CHEBI:57309"/>
        <dbReference type="EC" id="4.1.1.37"/>
    </reaction>
</comment>
<gene>
    <name evidence="10 15" type="primary">hemE</name>
    <name evidence="15" type="ORF">OJF2_21940</name>
</gene>
<dbReference type="CDD" id="cd00717">
    <property type="entry name" value="URO-D"/>
    <property type="match status" value="1"/>
</dbReference>
<comment type="pathway">
    <text evidence="2 10 11">Porphyrin-containing compound metabolism; protoporphyrin-IX biosynthesis; coproporphyrinogen-III from 5-aminolevulinate: step 4/4.</text>
</comment>
<evidence type="ECO:0000256" key="6">
    <source>
        <dbReference type="ARBA" id="ARBA00022490"/>
    </source>
</evidence>
<evidence type="ECO:0000256" key="10">
    <source>
        <dbReference type="HAMAP-Rule" id="MF_00218"/>
    </source>
</evidence>
<dbReference type="InterPro" id="IPR000257">
    <property type="entry name" value="Uroporphyrinogen_deCOase"/>
</dbReference>
<comment type="caution">
    <text evidence="10">Lacks conserved residue(s) required for the propagation of feature annotation.</text>
</comment>
<dbReference type="HAMAP" id="MF_00218">
    <property type="entry name" value="URO_D"/>
    <property type="match status" value="1"/>
</dbReference>
<keyword evidence="8 10" id="KW-0456">Lyase</keyword>
<dbReference type="PANTHER" id="PTHR21091">
    <property type="entry name" value="METHYLTETRAHYDROFOLATE:HOMOCYSTEINE METHYLTRANSFERASE RELATED"/>
    <property type="match status" value="1"/>
</dbReference>
<accession>A0A5B9VZH1</accession>
<dbReference type="RefSeq" id="WP_148593703.1">
    <property type="nucleotide sequence ID" value="NZ_CP042997.1"/>
</dbReference>
<dbReference type="InterPro" id="IPR006361">
    <property type="entry name" value="Uroporphyrinogen_deCO2ase_HemE"/>
</dbReference>
<dbReference type="GO" id="GO:0005829">
    <property type="term" value="C:cytosol"/>
    <property type="evidence" value="ECO:0007669"/>
    <property type="project" value="UniProtKB-SubCell"/>
</dbReference>
<dbReference type="NCBIfam" id="TIGR01464">
    <property type="entry name" value="hemE"/>
    <property type="match status" value="1"/>
</dbReference>
<dbReference type="PROSITE" id="PS00907">
    <property type="entry name" value="UROD_2"/>
    <property type="match status" value="1"/>
</dbReference>
<protein>
    <recommendedName>
        <fullName evidence="5 10">Uroporphyrinogen decarboxylase</fullName>
        <shortName evidence="10">UPD</shortName>
        <shortName evidence="10">URO-D</shortName>
        <ecNumber evidence="5 10">4.1.1.37</ecNumber>
    </recommendedName>
</protein>
<keyword evidence="9 10" id="KW-0627">Porphyrin biosynthesis</keyword>
<feature type="binding site" evidence="10">
    <location>
        <position position="221"/>
    </location>
    <ligand>
        <name>substrate</name>
    </ligand>
</feature>
<evidence type="ECO:0000259" key="13">
    <source>
        <dbReference type="PROSITE" id="PS00906"/>
    </source>
</evidence>
<dbReference type="AlphaFoldDB" id="A0A5B9VZH1"/>
<dbReference type="Proteomes" id="UP000324233">
    <property type="component" value="Chromosome"/>
</dbReference>
<keyword evidence="16" id="KW-1185">Reference proteome</keyword>
<evidence type="ECO:0000259" key="14">
    <source>
        <dbReference type="PROSITE" id="PS00907"/>
    </source>
</evidence>
<dbReference type="UniPathway" id="UPA00251">
    <property type="reaction ID" value="UER00321"/>
</dbReference>
<dbReference type="Gene3D" id="3.20.20.210">
    <property type="match status" value="1"/>
</dbReference>
<feature type="domain" description="Uroporphyrinogen decarboxylase (URO-D)" evidence="13">
    <location>
        <begin position="35"/>
        <end position="44"/>
    </location>
</feature>
<evidence type="ECO:0000256" key="1">
    <source>
        <dbReference type="ARBA" id="ARBA00004514"/>
    </source>
</evidence>
<feature type="domain" description="Uroporphyrinogen decarboxylase (URO-D)" evidence="14">
    <location>
        <begin position="154"/>
        <end position="170"/>
    </location>
</feature>
<feature type="binding site" evidence="10">
    <location>
        <begin position="40"/>
        <end position="44"/>
    </location>
    <ligand>
        <name>substrate</name>
    </ligand>
</feature>
<dbReference type="PROSITE" id="PS00906">
    <property type="entry name" value="UROD_1"/>
    <property type="match status" value="1"/>
</dbReference>
<dbReference type="OrthoDB" id="9806656at2"/>
<proteinExistence type="inferred from homology"/>
<comment type="similarity">
    <text evidence="3 10 12">Belongs to the uroporphyrinogen decarboxylase family.</text>
</comment>
<keyword evidence="6 10" id="KW-0963">Cytoplasm</keyword>
<evidence type="ECO:0000256" key="4">
    <source>
        <dbReference type="ARBA" id="ARBA00011738"/>
    </source>
</evidence>
<dbReference type="Pfam" id="PF01208">
    <property type="entry name" value="URO-D"/>
    <property type="match status" value="1"/>
</dbReference>
<reference evidence="15 16" key="1">
    <citation type="submission" date="2019-08" db="EMBL/GenBank/DDBJ databases">
        <title>Deep-cultivation of Planctomycetes and their phenomic and genomic characterization uncovers novel biology.</title>
        <authorList>
            <person name="Wiegand S."/>
            <person name="Jogler M."/>
            <person name="Boedeker C."/>
            <person name="Pinto D."/>
            <person name="Vollmers J."/>
            <person name="Rivas-Marin E."/>
            <person name="Kohn T."/>
            <person name="Peeters S.H."/>
            <person name="Heuer A."/>
            <person name="Rast P."/>
            <person name="Oberbeckmann S."/>
            <person name="Bunk B."/>
            <person name="Jeske O."/>
            <person name="Meyerdierks A."/>
            <person name="Storesund J.E."/>
            <person name="Kallscheuer N."/>
            <person name="Luecker S."/>
            <person name="Lage O.M."/>
            <person name="Pohl T."/>
            <person name="Merkel B.J."/>
            <person name="Hornburger P."/>
            <person name="Mueller R.-W."/>
            <person name="Bruemmer F."/>
            <person name="Labrenz M."/>
            <person name="Spormann A.M."/>
            <person name="Op den Camp H."/>
            <person name="Overmann J."/>
            <person name="Amann R."/>
            <person name="Jetten M.S.M."/>
            <person name="Mascher T."/>
            <person name="Medema M.H."/>
            <person name="Devos D.P."/>
            <person name="Kaster A.-K."/>
            <person name="Ovreas L."/>
            <person name="Rohde M."/>
            <person name="Galperin M.Y."/>
            <person name="Jogler C."/>
        </authorList>
    </citation>
    <scope>NUCLEOTIDE SEQUENCE [LARGE SCALE GENOMIC DNA]</scope>
    <source>
        <strain evidence="15 16">OJF2</strain>
    </source>
</reference>
<dbReference type="PANTHER" id="PTHR21091:SF169">
    <property type="entry name" value="UROPORPHYRINOGEN DECARBOXYLASE"/>
    <property type="match status" value="1"/>
</dbReference>
<comment type="subcellular location">
    <subcellularLocation>
        <location evidence="1">Cytoplasm</location>
        <location evidence="1">Cytosol</location>
    </subcellularLocation>
</comment>
<evidence type="ECO:0000256" key="2">
    <source>
        <dbReference type="ARBA" id="ARBA00004804"/>
    </source>
</evidence>
<evidence type="ECO:0000256" key="8">
    <source>
        <dbReference type="ARBA" id="ARBA00023239"/>
    </source>
</evidence>
<evidence type="ECO:0000256" key="12">
    <source>
        <dbReference type="RuleBase" id="RU004169"/>
    </source>
</evidence>